<keyword evidence="9" id="KW-1185">Reference proteome</keyword>
<evidence type="ECO:0000313" key="7">
    <source>
        <dbReference type="EMBL" id="KLU86991.1"/>
    </source>
</evidence>
<reference evidence="7" key="3">
    <citation type="submission" date="2011-03" db="EMBL/GenBank/DDBJ databases">
        <title>Annotation of Magnaporthe poae ATCC 64411.</title>
        <authorList>
            <person name="Ma L.-J."/>
            <person name="Dead R."/>
            <person name="Young S.K."/>
            <person name="Zeng Q."/>
            <person name="Gargeya S."/>
            <person name="Fitzgerald M."/>
            <person name="Haas B."/>
            <person name="Abouelleil A."/>
            <person name="Alvarado L."/>
            <person name="Arachchi H.M."/>
            <person name="Berlin A."/>
            <person name="Brown A."/>
            <person name="Chapman S.B."/>
            <person name="Chen Z."/>
            <person name="Dunbar C."/>
            <person name="Freedman E."/>
            <person name="Gearin G."/>
            <person name="Gellesch M."/>
            <person name="Goldberg J."/>
            <person name="Griggs A."/>
            <person name="Gujja S."/>
            <person name="Heiman D."/>
            <person name="Howarth C."/>
            <person name="Larson L."/>
            <person name="Lui A."/>
            <person name="MacDonald P.J.P."/>
            <person name="Mehta T."/>
            <person name="Montmayeur A."/>
            <person name="Murphy C."/>
            <person name="Neiman D."/>
            <person name="Pearson M."/>
            <person name="Priest M."/>
            <person name="Roberts A."/>
            <person name="Saif S."/>
            <person name="Shea T."/>
            <person name="Shenoy N."/>
            <person name="Sisk P."/>
            <person name="Stolte C."/>
            <person name="Sykes S."/>
            <person name="Yandava C."/>
            <person name="Wortman J."/>
            <person name="Nusbaum C."/>
            <person name="Birren B."/>
        </authorList>
    </citation>
    <scope>NUCLEOTIDE SEQUENCE</scope>
    <source>
        <strain evidence="7">ATCC 64411</strain>
    </source>
</reference>
<dbReference type="AlphaFoldDB" id="A0A0C4E0V9"/>
<dbReference type="Pfam" id="PF13520">
    <property type="entry name" value="AA_permease_2"/>
    <property type="match status" value="1"/>
</dbReference>
<feature type="compositionally biased region" description="Polar residues" evidence="5">
    <location>
        <begin position="1"/>
        <end position="19"/>
    </location>
</feature>
<dbReference type="VEuPathDB" id="FungiDB:MAPG_05997"/>
<dbReference type="Gene3D" id="1.20.1740.10">
    <property type="entry name" value="Amino acid/polyamine transporter I"/>
    <property type="match status" value="1"/>
</dbReference>
<feature type="transmembrane region" description="Helical" evidence="6">
    <location>
        <begin position="509"/>
        <end position="527"/>
    </location>
</feature>
<dbReference type="OrthoDB" id="10062876at2759"/>
<dbReference type="FunFam" id="1.20.1740.10:FF:000042">
    <property type="entry name" value="Similar to amino acid transporter"/>
    <property type="match status" value="1"/>
</dbReference>
<dbReference type="PIRSF" id="PIRSF006060">
    <property type="entry name" value="AA_transporter"/>
    <property type="match status" value="1"/>
</dbReference>
<sequence>MSAQSEQPLLANENANYGTSADAVQHPSGAEDRADPPAGSSFRRNLGTLEAFAIVVSIVIGSGVFTSPGSIDANVPSPGVALAVWLVGGLLAWTGASTLAELGTTIPGEGGIQPYLQYIYGDVFGFLAAWTWVMAVMPATLAILSIVFVESIYSAAGVTDEAGRLSHKLFSVLVLVVVTAANSISTRASTRLNNFFVATKFTSIALVVGAGLLVAILVATDPARWKDAIGGHDWRERPWFHNRDTPTPGGGTIHWDGMGGWEMLGNLSAALYGALWAYSGWDKAVYVTAELSAPARQLPLAINSAVPTIVLCFVATNAAYYVLLPWDVISTTDSVAVTAITRLLGPLGGVVAATLICLVVAGSLLGNSFIASRMAVAASNKGWLPRVVGVLGHFGLPRAAHNSGSTTAAASDAPSAPPEAPTSDAPINALLLGTALSTLYILLGSFRALLTFNGLGEYSFFFVTVCGAIVLRFREPSLPRPYRPLAIVPVAFALVSGFVVVRGAVFAPIQAGILVGLWVVGVLYYLARQAWARRRDD</sequence>
<dbReference type="GO" id="GO:0015179">
    <property type="term" value="F:L-amino acid transmembrane transporter activity"/>
    <property type="evidence" value="ECO:0007669"/>
    <property type="project" value="TreeGrafter"/>
</dbReference>
<proteinExistence type="predicted"/>
<evidence type="ECO:0008006" key="10">
    <source>
        <dbReference type="Google" id="ProtNLM"/>
    </source>
</evidence>
<feature type="transmembrane region" description="Helical" evidence="6">
    <location>
        <begin position="170"/>
        <end position="189"/>
    </location>
</feature>
<feature type="region of interest" description="Disordered" evidence="5">
    <location>
        <begin position="1"/>
        <end position="39"/>
    </location>
</feature>
<dbReference type="PANTHER" id="PTHR11785">
    <property type="entry name" value="AMINO ACID TRANSPORTER"/>
    <property type="match status" value="1"/>
</dbReference>
<feature type="transmembrane region" description="Helical" evidence="6">
    <location>
        <begin position="83"/>
        <end position="103"/>
    </location>
</feature>
<dbReference type="InterPro" id="IPR050598">
    <property type="entry name" value="AminoAcid_Transporter"/>
</dbReference>
<comment type="subcellular location">
    <subcellularLocation>
        <location evidence="1">Membrane</location>
        <topology evidence="1">Multi-pass membrane protein</topology>
    </subcellularLocation>
</comment>
<keyword evidence="2 6" id="KW-0812">Transmembrane</keyword>
<protein>
    <recommendedName>
        <fullName evidence="10">Amino acid transporter</fullName>
    </recommendedName>
</protein>
<feature type="transmembrane region" description="Helical" evidence="6">
    <location>
        <begin position="485"/>
        <end position="503"/>
    </location>
</feature>
<evidence type="ECO:0000256" key="3">
    <source>
        <dbReference type="ARBA" id="ARBA00022989"/>
    </source>
</evidence>
<reference evidence="9" key="2">
    <citation type="submission" date="2010-05" db="EMBL/GenBank/DDBJ databases">
        <title>The genome sequence of Magnaporthe poae strain ATCC 64411.</title>
        <authorList>
            <person name="Ma L.-J."/>
            <person name="Dead R."/>
            <person name="Young S."/>
            <person name="Zeng Q."/>
            <person name="Koehrsen M."/>
            <person name="Alvarado L."/>
            <person name="Berlin A."/>
            <person name="Chapman S.B."/>
            <person name="Chen Z."/>
            <person name="Freedman E."/>
            <person name="Gellesch M."/>
            <person name="Goldberg J."/>
            <person name="Griggs A."/>
            <person name="Gujja S."/>
            <person name="Heilman E.R."/>
            <person name="Heiman D."/>
            <person name="Hepburn T."/>
            <person name="Howarth C."/>
            <person name="Jen D."/>
            <person name="Larson L."/>
            <person name="Mehta T."/>
            <person name="Neiman D."/>
            <person name="Pearson M."/>
            <person name="Roberts A."/>
            <person name="Saif S."/>
            <person name="Shea T."/>
            <person name="Shenoy N."/>
            <person name="Sisk P."/>
            <person name="Stolte C."/>
            <person name="Sykes S."/>
            <person name="Walk T."/>
            <person name="White J."/>
            <person name="Yandava C."/>
            <person name="Haas B."/>
            <person name="Nusbaum C."/>
            <person name="Birren B."/>
        </authorList>
    </citation>
    <scope>NUCLEOTIDE SEQUENCE [LARGE SCALE GENOMIC DNA]</scope>
    <source>
        <strain evidence="9">ATCC 64411 / 73-15</strain>
    </source>
</reference>
<feature type="transmembrane region" description="Helical" evidence="6">
    <location>
        <begin position="300"/>
        <end position="323"/>
    </location>
</feature>
<reference evidence="7" key="1">
    <citation type="submission" date="2010-05" db="EMBL/GenBank/DDBJ databases">
        <title>The Genome Sequence of Magnaporthe poae strain ATCC 64411.</title>
        <authorList>
            <consortium name="The Broad Institute Genome Sequencing Platform"/>
            <consortium name="Broad Institute Genome Sequencing Center for Infectious Disease"/>
            <person name="Ma L.-J."/>
            <person name="Dead R."/>
            <person name="Young S."/>
            <person name="Zeng Q."/>
            <person name="Koehrsen M."/>
            <person name="Alvarado L."/>
            <person name="Berlin A."/>
            <person name="Chapman S.B."/>
            <person name="Chen Z."/>
            <person name="Freedman E."/>
            <person name="Gellesch M."/>
            <person name="Goldberg J."/>
            <person name="Griggs A."/>
            <person name="Gujja S."/>
            <person name="Heilman E.R."/>
            <person name="Heiman D."/>
            <person name="Hepburn T."/>
            <person name="Howarth C."/>
            <person name="Jen D."/>
            <person name="Larson L."/>
            <person name="Mehta T."/>
            <person name="Neiman D."/>
            <person name="Pearson M."/>
            <person name="Roberts A."/>
            <person name="Saif S."/>
            <person name="Shea T."/>
            <person name="Shenoy N."/>
            <person name="Sisk P."/>
            <person name="Stolte C."/>
            <person name="Sykes S."/>
            <person name="Walk T."/>
            <person name="White J."/>
            <person name="Yandava C."/>
            <person name="Haas B."/>
            <person name="Nusbaum C."/>
            <person name="Birren B."/>
        </authorList>
    </citation>
    <scope>NUCLEOTIDE SEQUENCE</scope>
    <source>
        <strain evidence="7">ATCC 64411</strain>
    </source>
</reference>
<dbReference type="Proteomes" id="UP000011715">
    <property type="component" value="Unassembled WGS sequence"/>
</dbReference>
<evidence type="ECO:0000256" key="4">
    <source>
        <dbReference type="ARBA" id="ARBA00023136"/>
    </source>
</evidence>
<accession>A0A0C4E0V9</accession>
<evidence type="ECO:0000256" key="2">
    <source>
        <dbReference type="ARBA" id="ARBA00022692"/>
    </source>
</evidence>
<dbReference type="eggNOG" id="KOG1287">
    <property type="taxonomic scope" value="Eukaryota"/>
</dbReference>
<dbReference type="EMBL" id="GL876970">
    <property type="protein sequence ID" value="KLU86991.1"/>
    <property type="molecule type" value="Genomic_DNA"/>
</dbReference>
<evidence type="ECO:0000256" key="5">
    <source>
        <dbReference type="SAM" id="MobiDB-lite"/>
    </source>
</evidence>
<dbReference type="PANTHER" id="PTHR11785:SF402">
    <property type="entry name" value="AMINO ACID TRANSPORTER (EUROFUNG)"/>
    <property type="match status" value="1"/>
</dbReference>
<dbReference type="InterPro" id="IPR002293">
    <property type="entry name" value="AA/rel_permease1"/>
</dbReference>
<feature type="transmembrane region" description="Helical" evidence="6">
    <location>
        <begin position="429"/>
        <end position="449"/>
    </location>
</feature>
<name>A0A0C4E0V9_MAGP6</name>
<evidence type="ECO:0000313" key="8">
    <source>
        <dbReference type="EnsemblFungi" id="MAPG_05997T0"/>
    </source>
</evidence>
<feature type="transmembrane region" description="Helical" evidence="6">
    <location>
        <begin position="343"/>
        <end position="365"/>
    </location>
</feature>
<feature type="transmembrane region" description="Helical" evidence="6">
    <location>
        <begin position="51"/>
        <end position="71"/>
    </location>
</feature>
<feature type="transmembrane region" description="Helical" evidence="6">
    <location>
        <begin position="455"/>
        <end position="473"/>
    </location>
</feature>
<feature type="transmembrane region" description="Helical" evidence="6">
    <location>
        <begin position="195"/>
        <end position="219"/>
    </location>
</feature>
<keyword evidence="4 6" id="KW-0472">Membrane</keyword>
<evidence type="ECO:0000313" key="9">
    <source>
        <dbReference type="Proteomes" id="UP000011715"/>
    </source>
</evidence>
<evidence type="ECO:0000256" key="1">
    <source>
        <dbReference type="ARBA" id="ARBA00004141"/>
    </source>
</evidence>
<gene>
    <name evidence="7" type="ORF">MAPG_05997</name>
</gene>
<organism evidence="8 9">
    <name type="scientific">Magnaporthiopsis poae (strain ATCC 64411 / 73-15)</name>
    <name type="common">Kentucky bluegrass fungus</name>
    <name type="synonym">Magnaporthe poae</name>
    <dbReference type="NCBI Taxonomy" id="644358"/>
    <lineage>
        <taxon>Eukaryota</taxon>
        <taxon>Fungi</taxon>
        <taxon>Dikarya</taxon>
        <taxon>Ascomycota</taxon>
        <taxon>Pezizomycotina</taxon>
        <taxon>Sordariomycetes</taxon>
        <taxon>Sordariomycetidae</taxon>
        <taxon>Magnaporthales</taxon>
        <taxon>Magnaporthaceae</taxon>
        <taxon>Magnaporthiopsis</taxon>
    </lineage>
</organism>
<dbReference type="EMBL" id="ADBL01001436">
    <property type="status" value="NOT_ANNOTATED_CDS"/>
    <property type="molecule type" value="Genomic_DNA"/>
</dbReference>
<reference evidence="8" key="4">
    <citation type="journal article" date="2015" name="G3 (Bethesda)">
        <title>Genome sequences of three phytopathogenic species of the Magnaporthaceae family of fungi.</title>
        <authorList>
            <person name="Okagaki L.H."/>
            <person name="Nunes C.C."/>
            <person name="Sailsbery J."/>
            <person name="Clay B."/>
            <person name="Brown D."/>
            <person name="John T."/>
            <person name="Oh Y."/>
            <person name="Young N."/>
            <person name="Fitzgerald M."/>
            <person name="Haas B.J."/>
            <person name="Zeng Q."/>
            <person name="Young S."/>
            <person name="Adiconis X."/>
            <person name="Fan L."/>
            <person name="Levin J.Z."/>
            <person name="Mitchell T.K."/>
            <person name="Okubara P.A."/>
            <person name="Farman M.L."/>
            <person name="Kohn L.M."/>
            <person name="Birren B."/>
            <person name="Ma L.-J."/>
            <person name="Dean R.A."/>
        </authorList>
    </citation>
    <scope>NUCLEOTIDE SEQUENCE</scope>
    <source>
        <strain evidence="8">ATCC 64411 / 73-15</strain>
    </source>
</reference>
<dbReference type="GO" id="GO:0016020">
    <property type="term" value="C:membrane"/>
    <property type="evidence" value="ECO:0007669"/>
    <property type="project" value="UniProtKB-SubCell"/>
</dbReference>
<dbReference type="STRING" id="644358.A0A0C4E0V9"/>
<dbReference type="EnsemblFungi" id="MAPG_05997T0">
    <property type="protein sequence ID" value="MAPG_05997T0"/>
    <property type="gene ID" value="MAPG_05997"/>
</dbReference>
<evidence type="ECO:0000256" key="6">
    <source>
        <dbReference type="SAM" id="Phobius"/>
    </source>
</evidence>
<dbReference type="OMA" id="YMAAWSW"/>
<keyword evidence="3 6" id="KW-1133">Transmembrane helix</keyword>
<reference evidence="8" key="5">
    <citation type="submission" date="2015-06" db="UniProtKB">
        <authorList>
            <consortium name="EnsemblFungi"/>
        </authorList>
    </citation>
    <scope>IDENTIFICATION</scope>
    <source>
        <strain evidence="8">ATCC 64411</strain>
    </source>
</reference>